<dbReference type="Proteomes" id="UP000324917">
    <property type="component" value="Unassembled WGS sequence"/>
</dbReference>
<dbReference type="EMBL" id="BHVP01000128">
    <property type="protein sequence ID" value="GCA77299.1"/>
    <property type="molecule type" value="Genomic_DNA"/>
</dbReference>
<reference evidence="4 5" key="1">
    <citation type="submission" date="2018-09" db="EMBL/GenBank/DDBJ databases">
        <title>Evolutionary history of phycoerythrin pigmentation in the water bloom-forming cyanobacterium Microcystis aeruginosa.</title>
        <authorList>
            <person name="Tanabe Y."/>
            <person name="Tanabe Y."/>
            <person name="Yamaguchi H."/>
        </authorList>
    </citation>
    <scope>NUCLEOTIDE SEQUENCE [LARGE SCALE GENOMIC DNA]</scope>
    <source>
        <strain evidence="4 5">NIES-2520</strain>
    </source>
</reference>
<dbReference type="InterPro" id="IPR037215">
    <property type="entry name" value="GUN4-like_sf"/>
</dbReference>
<sequence length="979" mass="113742">MFFKSLKGLLCLKLRIAGKIMNILHIDLHMKILHIDLQESGSNRVEFRFFWDNPNQTRTYTRCLSEIDNLSKKADTDYYTRLPKDHARTGQGLYRWLDGTERILQNELDSHRGEKIVLAISTSKRLVHLPWELLYDDQGFLVGKRPAIIPVRWLSNNRPIQIVNPNPAPNRPLNLLFMATSPLGVEPVLDYEAEEGQILAATQRNPVNLRVEESGCLNELGYVVREYDQGYFDVFHLTGHATHQDGKPCFLTEDEYGNRVDSDTNAIYDAIAHSSLPPLIFLSGCRTGYAPDSAVPSMAEEFLNLGAKAVLGWGERVLDTDAAVAAKELYGHLSQGETVIEALSATYRALIDQQARDWHKLRLYVGNTLPQALVTPLMTPKRTQLPKPTITREFRDDENRLRVVKREEFVGRRRQLQNCLRTLKTDWEKVGVLIHGMGGWGKSSIASRLWERLPESEKLLWWRQIDEVYLIRKLKDKLINPQTRELIADLENNQLELKSRLSYLFSQLAELREKPFLLILDDFEWNLEPREGRYILKAQVAPILAALVTAIQETGTDHRILITCRYEFDSDLLEAFFLQGLEPFRKAELTKKLARLANFTPDQLPEPLRERALNLADGNPRLLEFLNNDILGREDAEAKLAELENSPDLWKDKIIWQELYQLIDQPLQQVLSHCLIYEIPVPMVALEAVCSSISNYQGQLKRARELGLLEISPEVEQKNQLYRVSRILPNIISSVQHPVATEVYSLSRKAHDKLYELWGNKENENEERWREIFRLAFAETENPDRFREQFDKMISVQYHKEADRAYEKELRKQREHLIENQEQIYQKLEEYLKQQDWKKADYETAFIMYQWMIIENYNDFYDLFSQVSLDVINEIDRLWVKYSEGKFGIKRQAKIYRDLGGTEEYNREVWGSFGDCIGWRQGGIWLELENIEYPATADLSDFTFPILIYHHFYQGGGGGIVYGARRISTLASRLESQNI</sequence>
<dbReference type="Pfam" id="PF12770">
    <property type="entry name" value="CHAT"/>
    <property type="match status" value="1"/>
</dbReference>
<dbReference type="InterPro" id="IPR027417">
    <property type="entry name" value="P-loop_NTPase"/>
</dbReference>
<evidence type="ECO:0000313" key="5">
    <source>
        <dbReference type="Proteomes" id="UP000324917"/>
    </source>
</evidence>
<dbReference type="Pfam" id="PF13191">
    <property type="entry name" value="AAA_16"/>
    <property type="match status" value="1"/>
</dbReference>
<feature type="domain" description="GUN4-like" evidence="1">
    <location>
        <begin position="820"/>
        <end position="937"/>
    </location>
</feature>
<evidence type="ECO:0008006" key="6">
    <source>
        <dbReference type="Google" id="ProtNLM"/>
    </source>
</evidence>
<feature type="domain" description="Orc1-like AAA ATPase" evidence="3">
    <location>
        <begin position="408"/>
        <end position="526"/>
    </location>
</feature>
<dbReference type="PANTHER" id="PTHR34800">
    <property type="entry name" value="TETRAPYRROLE-BINDING PROTEIN, CHLOROPLASTIC"/>
    <property type="match status" value="1"/>
</dbReference>
<dbReference type="GO" id="GO:0030288">
    <property type="term" value="C:outer membrane-bounded periplasmic space"/>
    <property type="evidence" value="ECO:0007669"/>
    <property type="project" value="TreeGrafter"/>
</dbReference>
<dbReference type="GO" id="GO:0046906">
    <property type="term" value="F:tetrapyrrole binding"/>
    <property type="evidence" value="ECO:0007669"/>
    <property type="project" value="TreeGrafter"/>
</dbReference>
<dbReference type="SUPFAM" id="SSF52540">
    <property type="entry name" value="P-loop containing nucleoside triphosphate hydrolases"/>
    <property type="match status" value="1"/>
</dbReference>
<dbReference type="Gene3D" id="1.10.10.1770">
    <property type="entry name" value="Gun4-like"/>
    <property type="match status" value="1"/>
</dbReference>
<dbReference type="CDD" id="cd16383">
    <property type="entry name" value="GUN4"/>
    <property type="match status" value="1"/>
</dbReference>
<dbReference type="Pfam" id="PF05419">
    <property type="entry name" value="GUN4"/>
    <property type="match status" value="1"/>
</dbReference>
<evidence type="ECO:0000259" key="3">
    <source>
        <dbReference type="Pfam" id="PF13191"/>
    </source>
</evidence>
<comment type="caution">
    <text evidence="4">The sequence shown here is derived from an EMBL/GenBank/DDBJ whole genome shotgun (WGS) entry which is preliminary data.</text>
</comment>
<dbReference type="Gene3D" id="3.40.50.300">
    <property type="entry name" value="P-loop containing nucleotide triphosphate hydrolases"/>
    <property type="match status" value="1"/>
</dbReference>
<dbReference type="Gene3D" id="1.25.40.620">
    <property type="match status" value="1"/>
</dbReference>
<dbReference type="InterPro" id="IPR008629">
    <property type="entry name" value="GUN4-like"/>
</dbReference>
<proteinExistence type="predicted"/>
<protein>
    <recommendedName>
        <fullName evidence="6">CHAT domain-containing protein</fullName>
    </recommendedName>
</protein>
<name>A0A5A5RR49_MICAE</name>
<dbReference type="SUPFAM" id="SSF140869">
    <property type="entry name" value="GUN4-like"/>
    <property type="match status" value="1"/>
</dbReference>
<evidence type="ECO:0000259" key="2">
    <source>
        <dbReference type="Pfam" id="PF12770"/>
    </source>
</evidence>
<gene>
    <name evidence="4" type="ORF">MiTe_04152</name>
</gene>
<dbReference type="AlphaFoldDB" id="A0A5A5RR49"/>
<feature type="domain" description="CHAT" evidence="2">
    <location>
        <begin position="88"/>
        <end position="357"/>
    </location>
</feature>
<evidence type="ECO:0000259" key="1">
    <source>
        <dbReference type="Pfam" id="PF05419"/>
    </source>
</evidence>
<organism evidence="4 5">
    <name type="scientific">Microcystis aeruginosa NIES-2520</name>
    <dbReference type="NCBI Taxonomy" id="2303982"/>
    <lineage>
        <taxon>Bacteria</taxon>
        <taxon>Bacillati</taxon>
        <taxon>Cyanobacteriota</taxon>
        <taxon>Cyanophyceae</taxon>
        <taxon>Oscillatoriophycideae</taxon>
        <taxon>Chroococcales</taxon>
        <taxon>Microcystaceae</taxon>
        <taxon>Microcystis</taxon>
    </lineage>
</organism>
<dbReference type="InterPro" id="IPR041664">
    <property type="entry name" value="AAA_16"/>
</dbReference>
<evidence type="ECO:0000313" key="4">
    <source>
        <dbReference type="EMBL" id="GCA77299.1"/>
    </source>
</evidence>
<accession>A0A5A5RR49</accession>
<dbReference type="PANTHER" id="PTHR34800:SF1">
    <property type="entry name" value="TETRAPYRROLE-BINDING PROTEIN, CHLOROPLASTIC"/>
    <property type="match status" value="1"/>
</dbReference>
<dbReference type="InterPro" id="IPR024983">
    <property type="entry name" value="CHAT_dom"/>
</dbReference>